<dbReference type="GO" id="GO:0031707">
    <property type="term" value="F:endothelin A receptor binding"/>
    <property type="evidence" value="ECO:0007669"/>
    <property type="project" value="TreeGrafter"/>
</dbReference>
<keyword evidence="3" id="KW-0964">Secreted</keyword>
<evidence type="ECO:0000256" key="3">
    <source>
        <dbReference type="ARBA" id="ARBA00022525"/>
    </source>
</evidence>
<dbReference type="Pfam" id="PF00322">
    <property type="entry name" value="Endothelin"/>
    <property type="match status" value="1"/>
</dbReference>
<dbReference type="EMBL" id="JAFIRN010000009">
    <property type="protein sequence ID" value="KAG5842946.1"/>
    <property type="molecule type" value="Genomic_DNA"/>
</dbReference>
<keyword evidence="5" id="KW-0839">Vasoconstrictor</keyword>
<proteinExistence type="inferred from homology"/>
<dbReference type="GO" id="GO:0006874">
    <property type="term" value="P:intracellular calcium ion homeostasis"/>
    <property type="evidence" value="ECO:0007669"/>
    <property type="project" value="TreeGrafter"/>
</dbReference>
<comment type="function">
    <text evidence="7">Endothelins are endothelium-derived vasoconstrictor peptides. Probable ligand for G-protein coupled receptors EDNRA and EDNRB which activates PTK2B, BCAR1, BCAR3 and, GTPases RAP1 and RHOA cascade in glomerular mesangial cells. Also binds the DEAR/FBXW7-AS1 receptor. Promotes mesenteric arterial wall remodeling via activation of ROCK signaling and subsequent colocalization of NFATC3 with F-actin filaments. NFATC3 then translocates to the nucleus where it subsequently promotes the transcription of the smooth muscle hypertrophy and differentiation marker ACTA2.</text>
</comment>
<dbReference type="PANTHER" id="PTHR13874:SF10">
    <property type="entry name" value="ENDOTHELIN-1"/>
    <property type="match status" value="1"/>
</dbReference>
<accession>A0A9D3M6X7</accession>
<evidence type="ECO:0000256" key="8">
    <source>
        <dbReference type="SAM" id="Phobius"/>
    </source>
</evidence>
<protein>
    <recommendedName>
        <fullName evidence="6">Endothelin-1</fullName>
    </recommendedName>
</protein>
<dbReference type="InterPro" id="IPR001928">
    <property type="entry name" value="Endothln-like_toxin"/>
</dbReference>
<evidence type="ECO:0000256" key="6">
    <source>
        <dbReference type="ARBA" id="ARBA00040197"/>
    </source>
</evidence>
<dbReference type="AlphaFoldDB" id="A0A9D3M6X7"/>
<dbReference type="GO" id="GO:0014826">
    <property type="term" value="P:vein smooth muscle contraction"/>
    <property type="evidence" value="ECO:0007669"/>
    <property type="project" value="TreeGrafter"/>
</dbReference>
<evidence type="ECO:0000313" key="11">
    <source>
        <dbReference type="Proteomes" id="UP001044222"/>
    </source>
</evidence>
<dbReference type="Proteomes" id="UP001044222">
    <property type="component" value="Chromosome 9"/>
</dbReference>
<dbReference type="GO" id="GO:0019229">
    <property type="term" value="P:regulation of vasoconstriction"/>
    <property type="evidence" value="ECO:0007669"/>
    <property type="project" value="InterPro"/>
</dbReference>
<evidence type="ECO:0000256" key="5">
    <source>
        <dbReference type="ARBA" id="ARBA00023322"/>
    </source>
</evidence>
<dbReference type="GO" id="GO:0031708">
    <property type="term" value="F:endothelin B receptor binding"/>
    <property type="evidence" value="ECO:0007669"/>
    <property type="project" value="TreeGrafter"/>
</dbReference>
<keyword evidence="8" id="KW-0812">Transmembrane</keyword>
<feature type="transmembrane region" description="Helical" evidence="8">
    <location>
        <begin position="22"/>
        <end position="39"/>
    </location>
</feature>
<evidence type="ECO:0000256" key="1">
    <source>
        <dbReference type="ARBA" id="ARBA00004613"/>
    </source>
</evidence>
<feature type="domain" description="Endothelin-like toxin" evidence="9">
    <location>
        <begin position="65"/>
        <end position="86"/>
    </location>
</feature>
<name>A0A9D3M6X7_ANGAN</name>
<sequence length="91" mass="10683">MEYNFWNTKEQKKITLKLKFKMELRVLISVIPIIVSGFLQTVSMSQETEPVATARPSTRHIRTKRCSCATFLDKECVYFCHLDIIWVNTPE</sequence>
<organism evidence="10 11">
    <name type="scientific">Anguilla anguilla</name>
    <name type="common">European freshwater eel</name>
    <name type="synonym">Muraena anguilla</name>
    <dbReference type="NCBI Taxonomy" id="7936"/>
    <lineage>
        <taxon>Eukaryota</taxon>
        <taxon>Metazoa</taxon>
        <taxon>Chordata</taxon>
        <taxon>Craniata</taxon>
        <taxon>Vertebrata</taxon>
        <taxon>Euteleostomi</taxon>
        <taxon>Actinopterygii</taxon>
        <taxon>Neopterygii</taxon>
        <taxon>Teleostei</taxon>
        <taxon>Anguilliformes</taxon>
        <taxon>Anguillidae</taxon>
        <taxon>Anguilla</taxon>
    </lineage>
</organism>
<reference evidence="10" key="1">
    <citation type="submission" date="2021-01" db="EMBL/GenBank/DDBJ databases">
        <title>A chromosome-scale assembly of European eel, Anguilla anguilla.</title>
        <authorList>
            <person name="Henkel C."/>
            <person name="Jong-Raadsen S.A."/>
            <person name="Dufour S."/>
            <person name="Weltzien F.-A."/>
            <person name="Palstra A.P."/>
            <person name="Pelster B."/>
            <person name="Spaink H.P."/>
            <person name="Van Den Thillart G.E."/>
            <person name="Jansen H."/>
            <person name="Zahm M."/>
            <person name="Klopp C."/>
            <person name="Cedric C."/>
            <person name="Louis A."/>
            <person name="Berthelot C."/>
            <person name="Parey E."/>
            <person name="Roest Crollius H."/>
            <person name="Montfort J."/>
            <person name="Robinson-Rechavi M."/>
            <person name="Bucao C."/>
            <person name="Bouchez O."/>
            <person name="Gislard M."/>
            <person name="Lluch J."/>
            <person name="Milhes M."/>
            <person name="Lampietro C."/>
            <person name="Lopez Roques C."/>
            <person name="Donnadieu C."/>
            <person name="Braasch I."/>
            <person name="Desvignes T."/>
            <person name="Postlethwait J."/>
            <person name="Bobe J."/>
            <person name="Guiguen Y."/>
            <person name="Dirks R."/>
        </authorList>
    </citation>
    <scope>NUCLEOTIDE SEQUENCE</scope>
    <source>
        <strain evidence="10">Tag_6206</strain>
        <tissue evidence="10">Liver</tissue>
    </source>
</reference>
<dbReference type="SMART" id="SM00272">
    <property type="entry name" value="END"/>
    <property type="match status" value="1"/>
</dbReference>
<dbReference type="GO" id="GO:0003100">
    <property type="term" value="P:regulation of systemic arterial blood pressure by endothelin"/>
    <property type="evidence" value="ECO:0007669"/>
    <property type="project" value="TreeGrafter"/>
</dbReference>
<dbReference type="PROSITE" id="PS00270">
    <property type="entry name" value="ENDOTHELIN"/>
    <property type="match status" value="1"/>
</dbReference>
<evidence type="ECO:0000259" key="9">
    <source>
        <dbReference type="SMART" id="SM00272"/>
    </source>
</evidence>
<keyword evidence="11" id="KW-1185">Reference proteome</keyword>
<dbReference type="GO" id="GO:0005179">
    <property type="term" value="F:hormone activity"/>
    <property type="evidence" value="ECO:0007669"/>
    <property type="project" value="TreeGrafter"/>
</dbReference>
<dbReference type="InterPro" id="IPR020475">
    <property type="entry name" value="Endothelin"/>
</dbReference>
<comment type="caution">
    <text evidence="10">The sequence shown here is derived from an EMBL/GenBank/DDBJ whole genome shotgun (WGS) entry which is preliminary data.</text>
</comment>
<dbReference type="PANTHER" id="PTHR13874">
    <property type="entry name" value="ENDOTHELIN"/>
    <property type="match status" value="1"/>
</dbReference>
<keyword evidence="8" id="KW-1133">Transmembrane helix</keyword>
<dbReference type="GO" id="GO:0005615">
    <property type="term" value="C:extracellular space"/>
    <property type="evidence" value="ECO:0007669"/>
    <property type="project" value="TreeGrafter"/>
</dbReference>
<dbReference type="PRINTS" id="PR00365">
    <property type="entry name" value="ENDOTHELIN"/>
</dbReference>
<evidence type="ECO:0000313" key="10">
    <source>
        <dbReference type="EMBL" id="KAG5842946.1"/>
    </source>
</evidence>
<comment type="subcellular location">
    <subcellularLocation>
        <location evidence="1">Secreted</location>
    </subcellularLocation>
</comment>
<keyword evidence="4" id="KW-0838">Vasoactive</keyword>
<keyword evidence="8" id="KW-0472">Membrane</keyword>
<comment type="similarity">
    <text evidence="2">Belongs to the endothelin/sarafotoxin family.</text>
</comment>
<evidence type="ECO:0000256" key="4">
    <source>
        <dbReference type="ARBA" id="ARBA00022858"/>
    </source>
</evidence>
<gene>
    <name evidence="10" type="ORF">ANANG_G00183150</name>
</gene>
<evidence type="ECO:0000256" key="2">
    <source>
        <dbReference type="ARBA" id="ARBA00010959"/>
    </source>
</evidence>
<dbReference type="InterPro" id="IPR019764">
    <property type="entry name" value="Endothelin_toxin_CS"/>
</dbReference>
<evidence type="ECO:0000256" key="7">
    <source>
        <dbReference type="ARBA" id="ARBA00046081"/>
    </source>
</evidence>